<evidence type="ECO:0000256" key="1">
    <source>
        <dbReference type="ARBA" id="ARBA00011073"/>
    </source>
</evidence>
<dbReference type="InterPro" id="IPR000209">
    <property type="entry name" value="Peptidase_S8/S53_dom"/>
</dbReference>
<dbReference type="PANTHER" id="PTHR43806">
    <property type="entry name" value="PEPTIDASE S8"/>
    <property type="match status" value="1"/>
</dbReference>
<dbReference type="GO" id="GO:0006508">
    <property type="term" value="P:proteolysis"/>
    <property type="evidence" value="ECO:0007669"/>
    <property type="project" value="UniProtKB-KW"/>
</dbReference>
<dbReference type="GO" id="GO:0004252">
    <property type="term" value="F:serine-type endopeptidase activity"/>
    <property type="evidence" value="ECO:0007669"/>
    <property type="project" value="UniProtKB-UniRule"/>
</dbReference>
<feature type="active site" description="Charge relay system" evidence="5">
    <location>
        <position position="398"/>
    </location>
</feature>
<keyword evidence="3 5" id="KW-0378">Hydrolase</keyword>
<dbReference type="InterPro" id="IPR050131">
    <property type="entry name" value="Peptidase_S8_subtilisin-like"/>
</dbReference>
<keyword evidence="2 5" id="KW-0645">Protease</keyword>
<proteinExistence type="inferred from homology"/>
<protein>
    <submittedName>
        <fullName evidence="8">Uncharacterized protein</fullName>
    </submittedName>
</protein>
<name>A0A135SAG3_9PEZI</name>
<dbReference type="Proteomes" id="UP000070328">
    <property type="component" value="Unassembled WGS sequence"/>
</dbReference>
<dbReference type="PANTHER" id="PTHR43806:SF11">
    <property type="entry name" value="CEREVISIN-RELATED"/>
    <property type="match status" value="1"/>
</dbReference>
<dbReference type="InterPro" id="IPR015500">
    <property type="entry name" value="Peptidase_S8_subtilisin-rel"/>
</dbReference>
<keyword evidence="9" id="KW-1185">Reference proteome</keyword>
<dbReference type="Pfam" id="PF00082">
    <property type="entry name" value="Peptidase_S8"/>
    <property type="match status" value="1"/>
</dbReference>
<accession>A0A135SAG3</accession>
<dbReference type="InterPro" id="IPR023828">
    <property type="entry name" value="Peptidase_S8_Ser-AS"/>
</dbReference>
<evidence type="ECO:0000259" key="7">
    <source>
        <dbReference type="Pfam" id="PF24476"/>
    </source>
</evidence>
<feature type="domain" description="Peptidase S8/S53" evidence="6">
    <location>
        <begin position="345"/>
        <end position="579"/>
    </location>
</feature>
<dbReference type="EMBL" id="JFBX01000627">
    <property type="protein sequence ID" value="KXH32902.1"/>
    <property type="molecule type" value="Genomic_DNA"/>
</dbReference>
<evidence type="ECO:0000256" key="5">
    <source>
        <dbReference type="PROSITE-ProRule" id="PRU01240"/>
    </source>
</evidence>
<dbReference type="PROSITE" id="PS51892">
    <property type="entry name" value="SUBTILASE"/>
    <property type="match status" value="1"/>
</dbReference>
<feature type="active site" description="Charge relay system" evidence="5">
    <location>
        <position position="548"/>
    </location>
</feature>
<feature type="active site" description="Charge relay system" evidence="5">
    <location>
        <position position="351"/>
    </location>
</feature>
<evidence type="ECO:0000313" key="8">
    <source>
        <dbReference type="EMBL" id="KXH32902.1"/>
    </source>
</evidence>
<organism evidence="8 9">
    <name type="scientific">Colletotrichum simmondsii</name>
    <dbReference type="NCBI Taxonomy" id="703756"/>
    <lineage>
        <taxon>Eukaryota</taxon>
        <taxon>Fungi</taxon>
        <taxon>Dikarya</taxon>
        <taxon>Ascomycota</taxon>
        <taxon>Pezizomycotina</taxon>
        <taxon>Sordariomycetes</taxon>
        <taxon>Hypocreomycetidae</taxon>
        <taxon>Glomerellales</taxon>
        <taxon>Glomerellaceae</taxon>
        <taxon>Colletotrichum</taxon>
        <taxon>Colletotrichum acutatum species complex</taxon>
    </lineage>
</organism>
<dbReference type="PRINTS" id="PR00723">
    <property type="entry name" value="SUBTILISIN"/>
</dbReference>
<evidence type="ECO:0000256" key="4">
    <source>
        <dbReference type="ARBA" id="ARBA00022825"/>
    </source>
</evidence>
<gene>
    <name evidence="8" type="ORF">CSIM01_07529</name>
</gene>
<evidence type="ECO:0000256" key="3">
    <source>
        <dbReference type="ARBA" id="ARBA00022801"/>
    </source>
</evidence>
<dbReference type="SUPFAM" id="SSF52743">
    <property type="entry name" value="Subtilisin-like"/>
    <property type="match status" value="1"/>
</dbReference>
<dbReference type="InterPro" id="IPR036852">
    <property type="entry name" value="Peptidase_S8/S53_dom_sf"/>
</dbReference>
<reference evidence="8 9" key="1">
    <citation type="submission" date="2014-02" db="EMBL/GenBank/DDBJ databases">
        <title>The genome sequence of Colletotrichum simmondsii CBS122122.</title>
        <authorList>
            <person name="Baroncelli R."/>
            <person name="Thon M.R."/>
        </authorList>
    </citation>
    <scope>NUCLEOTIDE SEQUENCE [LARGE SCALE GENOMIC DNA]</scope>
    <source>
        <strain evidence="8 9">CBS122122</strain>
    </source>
</reference>
<dbReference type="Gene3D" id="3.40.50.200">
    <property type="entry name" value="Peptidase S8/S53 domain"/>
    <property type="match status" value="1"/>
</dbReference>
<dbReference type="Pfam" id="PF24476">
    <property type="entry name" value="DUF7580"/>
    <property type="match status" value="1"/>
</dbReference>
<evidence type="ECO:0000259" key="6">
    <source>
        <dbReference type="Pfam" id="PF00082"/>
    </source>
</evidence>
<sequence length="616" mass="68098">MLHLTGFKQPAGEDLTRPILSLAQLLDKGYFKSAYEGGLFTPRSKRALVLNLARCLLCLFGSKWLQREWEAVDLAFLCGAENQAKRLVDMHRPYVLGSLSHTAYCVDFVRRSSSVPHHPAVLSFAKLLVDIERGRRITEEEFQLSDGQHNEWLTISTIVTTKLSGSLTEHYTTAIQSCLDFARMERRQANETDSDYIYRNIVLPLQKELSDYPMSHIENVELQLPVTSPEELGAVPKAIPVGSQAPHSPRSPSQRPLFLSTRIETYRTPDVVFFDDFECGGRDDNASHSKAITDQPLIERSIKERSIKFLKLLDDWMEQRIEKLKVKGTGPVSGSTATATEPCLIKVAILDTGLDRSNATFIKARRYIRSNHSRQDDPVKEVKSFIHEGGEGQDVDGHGTLTTTLILKAAPWANLYVAKIASGRTTGECDAIAKAIEEASDKTKWNVDIIVMPFSVERHSDAVKNALNNAYHRGKILIASAANSGGLSGRAYPAKDERVICMHASDGMGNDSNGTNPSALSRVDNFTTLGLGIEFSQAGKRVWKSGTSYSAPIAAGIAASILHVIGHPANEGEMSPEQLTNDNVRDGYDFIGPWNLWKSTLSESDVCSIIKQQLTR</sequence>
<comment type="similarity">
    <text evidence="1 5">Belongs to the peptidase S8 family.</text>
</comment>
<comment type="caution">
    <text evidence="8">The sequence shown here is derived from an EMBL/GenBank/DDBJ whole genome shotgun (WGS) entry which is preliminary data.</text>
</comment>
<dbReference type="OrthoDB" id="206201at2759"/>
<dbReference type="PROSITE" id="PS00138">
    <property type="entry name" value="SUBTILASE_SER"/>
    <property type="match status" value="1"/>
</dbReference>
<feature type="domain" description="DUF7580" evidence="7">
    <location>
        <begin position="17"/>
        <end position="210"/>
    </location>
</feature>
<evidence type="ECO:0000256" key="2">
    <source>
        <dbReference type="ARBA" id="ARBA00022670"/>
    </source>
</evidence>
<dbReference type="InterPro" id="IPR056002">
    <property type="entry name" value="DUF7580"/>
</dbReference>
<evidence type="ECO:0000313" key="9">
    <source>
        <dbReference type="Proteomes" id="UP000070328"/>
    </source>
</evidence>
<dbReference type="AlphaFoldDB" id="A0A135SAG3"/>
<keyword evidence="4 5" id="KW-0720">Serine protease</keyword>